<reference evidence="2 3" key="1">
    <citation type="journal article" date="2023" name="Mol. Ecol. Resour.">
        <title>Chromosome-level genome assembly of a triploid poplar Populus alba 'Berolinensis'.</title>
        <authorList>
            <person name="Chen S."/>
            <person name="Yu Y."/>
            <person name="Wang X."/>
            <person name="Wang S."/>
            <person name="Zhang T."/>
            <person name="Zhou Y."/>
            <person name="He R."/>
            <person name="Meng N."/>
            <person name="Wang Y."/>
            <person name="Liu W."/>
            <person name="Liu Z."/>
            <person name="Liu J."/>
            <person name="Guo Q."/>
            <person name="Huang H."/>
            <person name="Sederoff R.R."/>
            <person name="Wang G."/>
            <person name="Qu G."/>
            <person name="Chen S."/>
        </authorList>
    </citation>
    <scope>NUCLEOTIDE SEQUENCE [LARGE SCALE GENOMIC DNA]</scope>
    <source>
        <strain evidence="2">SC-2020</strain>
    </source>
</reference>
<evidence type="ECO:0000313" key="3">
    <source>
        <dbReference type="Proteomes" id="UP001164929"/>
    </source>
</evidence>
<dbReference type="EMBL" id="JAQIZT010000001">
    <property type="protein sequence ID" value="KAJ7013567.1"/>
    <property type="molecule type" value="Genomic_DNA"/>
</dbReference>
<feature type="compositionally biased region" description="Polar residues" evidence="1">
    <location>
        <begin position="20"/>
        <end position="39"/>
    </location>
</feature>
<feature type="compositionally biased region" description="Low complexity" evidence="1">
    <location>
        <begin position="1"/>
        <end position="11"/>
    </location>
</feature>
<evidence type="ECO:0000313" key="2">
    <source>
        <dbReference type="EMBL" id="KAJ7013567.1"/>
    </source>
</evidence>
<sequence>MTFTTLTTITTQNKKENKTCKQATKQDSALVNNAKSLKPQQRDQQRKIPHQQFCSRRRRNGPGASDGEVEILEGRTLDDGDGEVGAGGGELTVVGDGGDATGGVVVILGAGADTGGLGVGVVVGVVATGVGGGAGVGVVSGSGDFVGEEVGEDDGDCAMVEVQNNAISTKARAFELAIVKEKSQGRVEEVA</sequence>
<evidence type="ECO:0000256" key="1">
    <source>
        <dbReference type="SAM" id="MobiDB-lite"/>
    </source>
</evidence>
<organism evidence="2 3">
    <name type="scientific">Populus alba x Populus x berolinensis</name>
    <dbReference type="NCBI Taxonomy" id="444605"/>
    <lineage>
        <taxon>Eukaryota</taxon>
        <taxon>Viridiplantae</taxon>
        <taxon>Streptophyta</taxon>
        <taxon>Embryophyta</taxon>
        <taxon>Tracheophyta</taxon>
        <taxon>Spermatophyta</taxon>
        <taxon>Magnoliopsida</taxon>
        <taxon>eudicotyledons</taxon>
        <taxon>Gunneridae</taxon>
        <taxon>Pentapetalae</taxon>
        <taxon>rosids</taxon>
        <taxon>fabids</taxon>
        <taxon>Malpighiales</taxon>
        <taxon>Salicaceae</taxon>
        <taxon>Saliceae</taxon>
        <taxon>Populus</taxon>
    </lineage>
</organism>
<feature type="region of interest" description="Disordered" evidence="1">
    <location>
        <begin position="1"/>
        <end position="50"/>
    </location>
</feature>
<dbReference type="AlphaFoldDB" id="A0AAD6WIH2"/>
<comment type="caution">
    <text evidence="2">The sequence shown here is derived from an EMBL/GenBank/DDBJ whole genome shotgun (WGS) entry which is preliminary data.</text>
</comment>
<dbReference type="Proteomes" id="UP001164929">
    <property type="component" value="Chromosome 1"/>
</dbReference>
<accession>A0AAD6WIH2</accession>
<name>A0AAD6WIH2_9ROSI</name>
<gene>
    <name evidence="2" type="ORF">NC653_003276</name>
</gene>
<keyword evidence="3" id="KW-1185">Reference proteome</keyword>
<protein>
    <submittedName>
        <fullName evidence="2">Uncharacterized protein</fullName>
    </submittedName>
</protein>
<proteinExistence type="predicted"/>